<feature type="signal peptide" evidence="1">
    <location>
        <begin position="1"/>
        <end position="21"/>
    </location>
</feature>
<proteinExistence type="predicted"/>
<evidence type="ECO:0000256" key="1">
    <source>
        <dbReference type="SAM" id="SignalP"/>
    </source>
</evidence>
<name>A0ABV4NNA2_9GAMM</name>
<feature type="chain" id="PRO_5045100611" evidence="1">
    <location>
        <begin position="22"/>
        <end position="415"/>
    </location>
</feature>
<accession>A0ABV4NNA2</accession>
<keyword evidence="1" id="KW-0732">Signal</keyword>
<reference evidence="2 3" key="1">
    <citation type="submission" date="2024-08" db="EMBL/GenBank/DDBJ databases">
        <authorList>
            <person name="Ishaq N."/>
        </authorList>
    </citation>
    <scope>NUCLEOTIDE SEQUENCE [LARGE SCALE GENOMIC DNA]</scope>
    <source>
        <strain evidence="2 3">JCM 30400</strain>
    </source>
</reference>
<protein>
    <submittedName>
        <fullName evidence="2">DUF945 family protein</fullName>
    </submittedName>
</protein>
<evidence type="ECO:0000313" key="3">
    <source>
        <dbReference type="Proteomes" id="UP001569414"/>
    </source>
</evidence>
<dbReference type="Pfam" id="PF06097">
    <property type="entry name" value="DUF945"/>
    <property type="match status" value="1"/>
</dbReference>
<dbReference type="Proteomes" id="UP001569414">
    <property type="component" value="Unassembled WGS sequence"/>
</dbReference>
<evidence type="ECO:0000313" key="2">
    <source>
        <dbReference type="EMBL" id="MFA0791019.1"/>
    </source>
</evidence>
<sequence length="415" mass="45981">MKLLRWLLLILLALLVISALAAPGIIGPKVEEIWKQQLGRLQGGNSTSYQRGWFGAETNTEVALQNGTTELRTEIHHGPLLLTSRGPRFGVIYSETRLDLEQLNPQLRAQLESLYGRLQDSPLVLETLVSADNRVLNTLRLEPFKSTGDFGQLEFNGGEIAVSTDYSGATLEGVVDLGSLRQLRDGVEVLFTEPVTGEFQLEPQRGGKAQLSLSLLRAESDSGPVELRDIRLNLDLEMLAAQTLKVVSDLHLPNVQSATPITSARQQMTLPKIKAADLGHYLRLLLPVAERNWALDLRPPLRLQQQLVVESRNGPVLVDADVDWKGMKRAPRQRNGSALNQWLQPLVGTMTLSAAESALLQSPLVGQAMMLREYGLLIEHNDELQMHLEVNRGRLEVNGQQLPPDLFLMALTGQF</sequence>
<gene>
    <name evidence="2" type="ORF">ACCI51_10725</name>
</gene>
<comment type="caution">
    <text evidence="2">The sequence shown here is derived from an EMBL/GenBank/DDBJ whole genome shotgun (WGS) entry which is preliminary data.</text>
</comment>
<dbReference type="InterPro" id="IPR010352">
    <property type="entry name" value="DUF945"/>
</dbReference>
<dbReference type="EMBL" id="JBGMEL010000009">
    <property type="protein sequence ID" value="MFA0791019.1"/>
    <property type="molecule type" value="Genomic_DNA"/>
</dbReference>
<dbReference type="RefSeq" id="WP_299582290.1">
    <property type="nucleotide sequence ID" value="NZ_JBGMEL010000009.1"/>
</dbReference>
<organism evidence="2 3">
    <name type="scientific">Microbulbifer echini</name>
    <dbReference type="NCBI Taxonomy" id="1529067"/>
    <lineage>
        <taxon>Bacteria</taxon>
        <taxon>Pseudomonadati</taxon>
        <taxon>Pseudomonadota</taxon>
        <taxon>Gammaproteobacteria</taxon>
        <taxon>Cellvibrionales</taxon>
        <taxon>Microbulbiferaceae</taxon>
        <taxon>Microbulbifer</taxon>
    </lineage>
</organism>
<keyword evidence="3" id="KW-1185">Reference proteome</keyword>